<sequence length="105" mass="11307">MDSWEPSTHAATRGYETLGAEAEDEQEPGIGNREKQGKSNKKETKRVLSKGRKEAHQGITPPEHAPAERGERDLGGPDLPPAVVGHALAAQCARDDLVAEADAWE</sequence>
<gene>
    <name evidence="2" type="ORF">CVT26_013779</name>
</gene>
<reference evidence="2 3" key="1">
    <citation type="journal article" date="2018" name="Evol. Lett.">
        <title>Horizontal gene cluster transfer increased hallucinogenic mushroom diversity.</title>
        <authorList>
            <person name="Reynolds H.T."/>
            <person name="Vijayakumar V."/>
            <person name="Gluck-Thaler E."/>
            <person name="Korotkin H.B."/>
            <person name="Matheny P.B."/>
            <person name="Slot J.C."/>
        </authorList>
    </citation>
    <scope>NUCLEOTIDE SEQUENCE [LARGE SCALE GENOMIC DNA]</scope>
    <source>
        <strain evidence="2 3">SRW20</strain>
    </source>
</reference>
<accession>A0A409Y6C7</accession>
<dbReference type="Proteomes" id="UP000284706">
    <property type="component" value="Unassembled WGS sequence"/>
</dbReference>
<feature type="compositionally biased region" description="Polar residues" evidence="1">
    <location>
        <begin position="1"/>
        <end position="10"/>
    </location>
</feature>
<comment type="caution">
    <text evidence="2">The sequence shown here is derived from an EMBL/GenBank/DDBJ whole genome shotgun (WGS) entry which is preliminary data.</text>
</comment>
<organism evidence="2 3">
    <name type="scientific">Gymnopilus dilepis</name>
    <dbReference type="NCBI Taxonomy" id="231916"/>
    <lineage>
        <taxon>Eukaryota</taxon>
        <taxon>Fungi</taxon>
        <taxon>Dikarya</taxon>
        <taxon>Basidiomycota</taxon>
        <taxon>Agaricomycotina</taxon>
        <taxon>Agaricomycetes</taxon>
        <taxon>Agaricomycetidae</taxon>
        <taxon>Agaricales</taxon>
        <taxon>Agaricineae</taxon>
        <taxon>Hymenogastraceae</taxon>
        <taxon>Gymnopilus</taxon>
    </lineage>
</organism>
<keyword evidence="3" id="KW-1185">Reference proteome</keyword>
<dbReference type="EMBL" id="NHYE01001105">
    <property type="protein sequence ID" value="PPQ98597.1"/>
    <property type="molecule type" value="Genomic_DNA"/>
</dbReference>
<evidence type="ECO:0000313" key="3">
    <source>
        <dbReference type="Proteomes" id="UP000284706"/>
    </source>
</evidence>
<proteinExistence type="predicted"/>
<evidence type="ECO:0000313" key="2">
    <source>
        <dbReference type="EMBL" id="PPQ98597.1"/>
    </source>
</evidence>
<feature type="compositionally biased region" description="Basic and acidic residues" evidence="1">
    <location>
        <begin position="32"/>
        <end position="56"/>
    </location>
</feature>
<feature type="region of interest" description="Disordered" evidence="1">
    <location>
        <begin position="1"/>
        <end position="82"/>
    </location>
</feature>
<feature type="compositionally biased region" description="Basic and acidic residues" evidence="1">
    <location>
        <begin position="65"/>
        <end position="75"/>
    </location>
</feature>
<name>A0A409Y6C7_9AGAR</name>
<evidence type="ECO:0000256" key="1">
    <source>
        <dbReference type="SAM" id="MobiDB-lite"/>
    </source>
</evidence>
<dbReference type="AlphaFoldDB" id="A0A409Y6C7"/>
<protein>
    <submittedName>
        <fullName evidence="2">Uncharacterized protein</fullName>
    </submittedName>
</protein>
<dbReference type="InParanoid" id="A0A409Y6C7"/>